<dbReference type="InterPro" id="IPR050706">
    <property type="entry name" value="Cyclic-di-GMP_PDE-like"/>
</dbReference>
<dbReference type="CDD" id="cd01948">
    <property type="entry name" value="EAL"/>
    <property type="match status" value="1"/>
</dbReference>
<dbReference type="Gene3D" id="3.20.20.450">
    <property type="entry name" value="EAL domain"/>
    <property type="match status" value="1"/>
</dbReference>
<dbReference type="InterPro" id="IPR029016">
    <property type="entry name" value="GAF-like_dom_sf"/>
</dbReference>
<sequence length="439" mass="45259">MSEVTGKRSPTVVQVRAAAAAGAPGHPAGDAADDGAAGPADELIQAALAGAREFLGMDVAFVGEFTEDLRVFRHVADDGHGPVRVGAAHRLEDTFCQRVVDGRLPSLMTDAGANLEAAALPVTRVLPVGAHLSVPITLPDGRLYGTLCAFSADPMPELSEQHLGALRLLSALLAGSLAAGSRAREEQSAARAEILAVIGGQDFTTALQPIVELSTGRRVGFEALTRFGEGSPDVWFSRAAASGLGTALELAALDAAVRHLPGLPADEYLAVNLSAAVLCSGEFAARIPTLPLHRLVVELTEQTEVSSHVDVSQVVAALRAGGARVAVDDAGSGYAGLHRIVALGPDILKLDLELIRGIDHDPARQSLTLAMCQFARQTGATVIAEGIESAAQLDTLASLGVGHGQGFHLGRPAPPATFGLPERTTCPGPPTPRRAPEGV</sequence>
<dbReference type="Pfam" id="PF01590">
    <property type="entry name" value="GAF"/>
    <property type="match status" value="1"/>
</dbReference>
<organism evidence="3 4">
    <name type="scientific">Cellulomonas aerilata</name>
    <dbReference type="NCBI Taxonomy" id="515326"/>
    <lineage>
        <taxon>Bacteria</taxon>
        <taxon>Bacillati</taxon>
        <taxon>Actinomycetota</taxon>
        <taxon>Actinomycetes</taxon>
        <taxon>Micrococcales</taxon>
        <taxon>Cellulomonadaceae</taxon>
        <taxon>Cellulomonas</taxon>
    </lineage>
</organism>
<feature type="domain" description="EAL" evidence="2">
    <location>
        <begin position="187"/>
        <end position="426"/>
    </location>
</feature>
<dbReference type="PANTHER" id="PTHR33121">
    <property type="entry name" value="CYCLIC DI-GMP PHOSPHODIESTERASE PDEF"/>
    <property type="match status" value="1"/>
</dbReference>
<evidence type="ECO:0000259" key="2">
    <source>
        <dbReference type="PROSITE" id="PS50883"/>
    </source>
</evidence>
<dbReference type="Gene3D" id="3.30.450.40">
    <property type="match status" value="1"/>
</dbReference>
<dbReference type="PROSITE" id="PS50883">
    <property type="entry name" value="EAL"/>
    <property type="match status" value="1"/>
</dbReference>
<evidence type="ECO:0000313" key="3">
    <source>
        <dbReference type="EMBL" id="GEO34483.1"/>
    </source>
</evidence>
<name>A0A512DDE2_9CELL</name>
<dbReference type="RefSeq" id="WP_146904187.1">
    <property type="nucleotide sequence ID" value="NZ_BAAARM010000004.1"/>
</dbReference>
<dbReference type="SMART" id="SM00052">
    <property type="entry name" value="EAL"/>
    <property type="match status" value="1"/>
</dbReference>
<dbReference type="EMBL" id="BJYY01000014">
    <property type="protein sequence ID" value="GEO34483.1"/>
    <property type="molecule type" value="Genomic_DNA"/>
</dbReference>
<dbReference type="Pfam" id="PF00563">
    <property type="entry name" value="EAL"/>
    <property type="match status" value="1"/>
</dbReference>
<accession>A0A512DDE2</accession>
<proteinExistence type="predicted"/>
<dbReference type="GO" id="GO:0071111">
    <property type="term" value="F:cyclic-guanylate-specific phosphodiesterase activity"/>
    <property type="evidence" value="ECO:0007669"/>
    <property type="project" value="InterPro"/>
</dbReference>
<protein>
    <recommendedName>
        <fullName evidence="2">EAL domain-containing protein</fullName>
    </recommendedName>
</protein>
<dbReference type="AlphaFoldDB" id="A0A512DDE2"/>
<dbReference type="InterPro" id="IPR035919">
    <property type="entry name" value="EAL_sf"/>
</dbReference>
<feature type="region of interest" description="Disordered" evidence="1">
    <location>
        <begin position="18"/>
        <end position="37"/>
    </location>
</feature>
<dbReference type="Proteomes" id="UP000321181">
    <property type="component" value="Unassembled WGS sequence"/>
</dbReference>
<dbReference type="InterPro" id="IPR001633">
    <property type="entry name" value="EAL_dom"/>
</dbReference>
<dbReference type="PANTHER" id="PTHR33121:SF70">
    <property type="entry name" value="SIGNALING PROTEIN YKOW"/>
    <property type="match status" value="1"/>
</dbReference>
<evidence type="ECO:0000313" key="4">
    <source>
        <dbReference type="Proteomes" id="UP000321181"/>
    </source>
</evidence>
<feature type="region of interest" description="Disordered" evidence="1">
    <location>
        <begin position="414"/>
        <end position="439"/>
    </location>
</feature>
<evidence type="ECO:0000256" key="1">
    <source>
        <dbReference type="SAM" id="MobiDB-lite"/>
    </source>
</evidence>
<dbReference type="SUPFAM" id="SSF141868">
    <property type="entry name" value="EAL domain-like"/>
    <property type="match status" value="1"/>
</dbReference>
<keyword evidence="4" id="KW-1185">Reference proteome</keyword>
<dbReference type="SMART" id="SM00065">
    <property type="entry name" value="GAF"/>
    <property type="match status" value="1"/>
</dbReference>
<dbReference type="SUPFAM" id="SSF55781">
    <property type="entry name" value="GAF domain-like"/>
    <property type="match status" value="1"/>
</dbReference>
<dbReference type="InterPro" id="IPR003018">
    <property type="entry name" value="GAF"/>
</dbReference>
<gene>
    <name evidence="3" type="ORF">CAE01nite_22080</name>
</gene>
<comment type="caution">
    <text evidence="3">The sequence shown here is derived from an EMBL/GenBank/DDBJ whole genome shotgun (WGS) entry which is preliminary data.</text>
</comment>
<reference evidence="3 4" key="1">
    <citation type="submission" date="2019-07" db="EMBL/GenBank/DDBJ databases">
        <title>Whole genome shotgun sequence of Cellulomonas aerilata NBRC 106308.</title>
        <authorList>
            <person name="Hosoyama A."/>
            <person name="Uohara A."/>
            <person name="Ohji S."/>
            <person name="Ichikawa N."/>
        </authorList>
    </citation>
    <scope>NUCLEOTIDE SEQUENCE [LARGE SCALE GENOMIC DNA]</scope>
    <source>
        <strain evidence="3 4">NBRC 106308</strain>
    </source>
</reference>
<dbReference type="OrthoDB" id="23692at2"/>